<dbReference type="Proteomes" id="UP000257123">
    <property type="component" value="Unassembled WGS sequence"/>
</dbReference>
<evidence type="ECO:0000313" key="1">
    <source>
        <dbReference type="EMBL" id="RFA97677.1"/>
    </source>
</evidence>
<dbReference type="AlphaFoldDB" id="A0A371R5W9"/>
<dbReference type="EMBL" id="NMUE01000004">
    <property type="protein sequence ID" value="RFA97677.1"/>
    <property type="molecule type" value="Genomic_DNA"/>
</dbReference>
<evidence type="ECO:0000313" key="3">
    <source>
        <dbReference type="Proteomes" id="UP000256877"/>
    </source>
</evidence>
<proteinExistence type="predicted"/>
<reference evidence="3 4" key="1">
    <citation type="submission" date="2017-07" db="EMBL/GenBank/DDBJ databases">
        <title>Draft genome sequence of aerobic hyperthermophilic archaea, Pyrobaculum aerophilum YKB31 and YKB32.</title>
        <authorList>
            <person name="Mochizuki T."/>
            <person name="Berliner A.J."/>
            <person name="Yoshida-Takashima Y."/>
            <person name="Takaki Y."/>
            <person name="Nunoura T."/>
            <person name="Takai K."/>
        </authorList>
    </citation>
    <scope>NUCLEOTIDE SEQUENCE [LARGE SCALE GENOMIC DNA]</scope>
    <source>
        <strain evidence="1 4">YKB31</strain>
        <strain evidence="2 3">YKB32</strain>
    </source>
</reference>
<evidence type="ECO:0000313" key="4">
    <source>
        <dbReference type="Proteomes" id="UP000257123"/>
    </source>
</evidence>
<comment type="caution">
    <text evidence="2">The sequence shown here is derived from an EMBL/GenBank/DDBJ whole genome shotgun (WGS) entry which is preliminary data.</text>
</comment>
<dbReference type="RefSeq" id="WP_116420509.1">
    <property type="nucleotide sequence ID" value="NZ_NMUE01000004.1"/>
</dbReference>
<gene>
    <name evidence="1" type="ORF">CGL51_02035</name>
    <name evidence="2" type="ORF">CGL52_02800</name>
</gene>
<organism evidence="2 3">
    <name type="scientific">Pyrobaculum aerophilum</name>
    <dbReference type="NCBI Taxonomy" id="13773"/>
    <lineage>
        <taxon>Archaea</taxon>
        <taxon>Thermoproteota</taxon>
        <taxon>Thermoprotei</taxon>
        <taxon>Thermoproteales</taxon>
        <taxon>Thermoproteaceae</taxon>
        <taxon>Pyrobaculum</taxon>
    </lineage>
</organism>
<protein>
    <submittedName>
        <fullName evidence="2">Uncharacterized protein</fullName>
    </submittedName>
</protein>
<name>A0A371R5W9_9CREN</name>
<accession>A0A371R5W9</accession>
<evidence type="ECO:0000313" key="2">
    <source>
        <dbReference type="EMBL" id="RFA99488.1"/>
    </source>
</evidence>
<dbReference type="OrthoDB" id="27116at2157"/>
<dbReference type="EMBL" id="NMUF01000005">
    <property type="protein sequence ID" value="RFA99488.1"/>
    <property type="molecule type" value="Genomic_DNA"/>
</dbReference>
<dbReference type="Proteomes" id="UP000256877">
    <property type="component" value="Unassembled WGS sequence"/>
</dbReference>
<sequence>MFVQYVRYSPVGEYLRLVIMQRLTKGPATVEEINGLAKKVVEGVGIKYDWRVWPELLRREILIKDGVVELTKEGRWIYEQTKEEVLEYVKRFLRTVTCCLDVS</sequence>